<dbReference type="Proteomes" id="UP000216871">
    <property type="component" value="Unassembled WGS sequence"/>
</dbReference>
<dbReference type="PANTHER" id="PTHR43611">
    <property type="entry name" value="ALPHA-D-GLUCOSE 1-PHOSPHATE PHOSPHATASE"/>
    <property type="match status" value="1"/>
</dbReference>
<comment type="caution">
    <text evidence="1">The sequence shown here is derived from an EMBL/GenBank/DDBJ whole genome shotgun (WGS) entry which is preliminary data.</text>
</comment>
<dbReference type="Pfam" id="PF00702">
    <property type="entry name" value="Hydrolase"/>
    <property type="match status" value="1"/>
</dbReference>
<gene>
    <name evidence="1" type="ORF">BMYO_0487</name>
</gene>
<reference evidence="1 2" key="1">
    <citation type="journal article" date="2017" name="BMC Genomics">
        <title>Comparative genomic and phylogenomic analyses of the Bifidobacteriaceae family.</title>
        <authorList>
            <person name="Lugli G.A."/>
            <person name="Milani C."/>
            <person name="Turroni F."/>
            <person name="Duranti S."/>
            <person name="Mancabelli L."/>
            <person name="Mangifesta M."/>
            <person name="Ferrario C."/>
            <person name="Modesto M."/>
            <person name="Mattarelli P."/>
            <person name="Jiri K."/>
            <person name="van Sinderen D."/>
            <person name="Ventura M."/>
        </authorList>
    </citation>
    <scope>NUCLEOTIDE SEQUENCE [LARGE SCALE GENOMIC DNA]</scope>
    <source>
        <strain evidence="1 2">DSM 100196</strain>
    </source>
</reference>
<dbReference type="RefSeq" id="WP_094667003.1">
    <property type="nucleotide sequence ID" value="NZ_MWWW01000004.1"/>
</dbReference>
<sequence>MVNDVIFDFCGVLVDWQPRRALDGLFPKQDIDAFFADDDRCGFMYYDDLHDRGTDYPELLPAYEEEYGTRLAQMMRAYAAHIDRTLVGLMPGMPELLADLKQRGVRVWGLTNWGRDTWPVMAGRFPQLIEALDGVVVSGRDGDGAAKPDETFFSLALERFGVDRATTLFVDDSPYNIDGARAAGLPAIRFVDAAGVRARTLGA</sequence>
<dbReference type="SFLD" id="SFLDS00003">
    <property type="entry name" value="Haloacid_Dehalogenase"/>
    <property type="match status" value="1"/>
</dbReference>
<organism evidence="1 2">
    <name type="scientific">Bifidobacterium myosotis</name>
    <dbReference type="NCBI Taxonomy" id="1630166"/>
    <lineage>
        <taxon>Bacteria</taxon>
        <taxon>Bacillati</taxon>
        <taxon>Actinomycetota</taxon>
        <taxon>Actinomycetes</taxon>
        <taxon>Bifidobacteriales</taxon>
        <taxon>Bifidobacteriaceae</taxon>
        <taxon>Bifidobacterium</taxon>
    </lineage>
</organism>
<dbReference type="SUPFAM" id="SSF56784">
    <property type="entry name" value="HAD-like"/>
    <property type="match status" value="1"/>
</dbReference>
<dbReference type="GO" id="GO:0016787">
    <property type="term" value="F:hydrolase activity"/>
    <property type="evidence" value="ECO:0007669"/>
    <property type="project" value="UniProtKB-KW"/>
</dbReference>
<dbReference type="InterPro" id="IPR036412">
    <property type="entry name" value="HAD-like_sf"/>
</dbReference>
<name>A0A261FQ18_9BIFI</name>
<keyword evidence="1" id="KW-0378">Hydrolase</keyword>
<dbReference type="OrthoDB" id="9797415at2"/>
<proteinExistence type="predicted"/>
<dbReference type="CDD" id="cd02603">
    <property type="entry name" value="HAD_sEH-N_like"/>
    <property type="match status" value="1"/>
</dbReference>
<evidence type="ECO:0000313" key="1">
    <source>
        <dbReference type="EMBL" id="OZG61188.1"/>
    </source>
</evidence>
<dbReference type="Gene3D" id="3.40.50.1000">
    <property type="entry name" value="HAD superfamily/HAD-like"/>
    <property type="match status" value="1"/>
</dbReference>
<dbReference type="PANTHER" id="PTHR43611:SF3">
    <property type="entry name" value="FLAVIN MONONUCLEOTIDE HYDROLASE 1, CHLOROPLATIC"/>
    <property type="match status" value="1"/>
</dbReference>
<keyword evidence="2" id="KW-1185">Reference proteome</keyword>
<dbReference type="SFLD" id="SFLDG01129">
    <property type="entry name" value="C1.5:_HAD__Beta-PGM__Phosphata"/>
    <property type="match status" value="1"/>
</dbReference>
<dbReference type="NCBIfam" id="TIGR01509">
    <property type="entry name" value="HAD-SF-IA-v3"/>
    <property type="match status" value="1"/>
</dbReference>
<dbReference type="EMBL" id="MWWW01000004">
    <property type="protein sequence ID" value="OZG61188.1"/>
    <property type="molecule type" value="Genomic_DNA"/>
</dbReference>
<evidence type="ECO:0000313" key="2">
    <source>
        <dbReference type="Proteomes" id="UP000216871"/>
    </source>
</evidence>
<dbReference type="AlphaFoldDB" id="A0A261FQ18"/>
<dbReference type="InterPro" id="IPR023214">
    <property type="entry name" value="HAD_sf"/>
</dbReference>
<accession>A0A261FQ18</accession>
<dbReference type="PRINTS" id="PR00413">
    <property type="entry name" value="HADHALOGNASE"/>
</dbReference>
<protein>
    <submittedName>
        <fullName evidence="1">Alpha beta hydrolase</fullName>
    </submittedName>
</protein>
<dbReference type="InterPro" id="IPR006439">
    <property type="entry name" value="HAD-SF_hydro_IA"/>
</dbReference>